<dbReference type="PROSITE" id="PS50297">
    <property type="entry name" value="ANK_REP_REGION"/>
    <property type="match status" value="1"/>
</dbReference>
<dbReference type="SUPFAM" id="SSF48403">
    <property type="entry name" value="Ankyrin repeat"/>
    <property type="match status" value="1"/>
</dbReference>
<dbReference type="Proteomes" id="UP001186944">
    <property type="component" value="Unassembled WGS sequence"/>
</dbReference>
<dbReference type="Pfam" id="PF12796">
    <property type="entry name" value="Ank_2"/>
    <property type="match status" value="1"/>
</dbReference>
<evidence type="ECO:0000313" key="5">
    <source>
        <dbReference type="EMBL" id="KAK3098601.1"/>
    </source>
</evidence>
<dbReference type="PROSITE" id="PS50088">
    <property type="entry name" value="ANK_REPEAT"/>
    <property type="match status" value="1"/>
</dbReference>
<dbReference type="Gene3D" id="1.25.40.20">
    <property type="entry name" value="Ankyrin repeat-containing domain"/>
    <property type="match status" value="2"/>
</dbReference>
<dbReference type="AlphaFoldDB" id="A0AA88Y636"/>
<protein>
    <recommendedName>
        <fullName evidence="4">SOCS box domain-containing protein</fullName>
    </recommendedName>
</protein>
<gene>
    <name evidence="5" type="ORF">FSP39_021114</name>
</gene>
<reference evidence="5" key="1">
    <citation type="submission" date="2019-08" db="EMBL/GenBank/DDBJ databases">
        <title>The improved chromosome-level genome for the pearl oyster Pinctada fucata martensii using PacBio sequencing and Hi-C.</title>
        <authorList>
            <person name="Zheng Z."/>
        </authorList>
    </citation>
    <scope>NUCLEOTIDE SEQUENCE</scope>
    <source>
        <strain evidence="5">ZZ-2019</strain>
        <tissue evidence="5">Adductor muscle</tissue>
    </source>
</reference>
<evidence type="ECO:0000259" key="4">
    <source>
        <dbReference type="SMART" id="SM00969"/>
    </source>
</evidence>
<keyword evidence="1" id="KW-0677">Repeat</keyword>
<keyword evidence="2 3" id="KW-0040">ANK repeat</keyword>
<dbReference type="InterPro" id="IPR050776">
    <property type="entry name" value="Ank_Repeat/CDKN_Inhibitor"/>
</dbReference>
<organism evidence="5 6">
    <name type="scientific">Pinctada imbricata</name>
    <name type="common">Atlantic pearl-oyster</name>
    <name type="synonym">Pinctada martensii</name>
    <dbReference type="NCBI Taxonomy" id="66713"/>
    <lineage>
        <taxon>Eukaryota</taxon>
        <taxon>Metazoa</taxon>
        <taxon>Spiralia</taxon>
        <taxon>Lophotrochozoa</taxon>
        <taxon>Mollusca</taxon>
        <taxon>Bivalvia</taxon>
        <taxon>Autobranchia</taxon>
        <taxon>Pteriomorphia</taxon>
        <taxon>Pterioida</taxon>
        <taxon>Pterioidea</taxon>
        <taxon>Pteriidae</taxon>
        <taxon>Pinctada</taxon>
    </lineage>
</organism>
<feature type="non-terminal residue" evidence="5">
    <location>
        <position position="1"/>
    </location>
</feature>
<dbReference type="PANTHER" id="PTHR24201">
    <property type="entry name" value="ANK_REP_REGION DOMAIN-CONTAINING PROTEIN"/>
    <property type="match status" value="1"/>
</dbReference>
<keyword evidence="6" id="KW-1185">Reference proteome</keyword>
<evidence type="ECO:0000256" key="1">
    <source>
        <dbReference type="ARBA" id="ARBA00022737"/>
    </source>
</evidence>
<evidence type="ECO:0000256" key="3">
    <source>
        <dbReference type="PROSITE-ProRule" id="PRU00023"/>
    </source>
</evidence>
<feature type="repeat" description="ANK" evidence="3">
    <location>
        <begin position="146"/>
        <end position="178"/>
    </location>
</feature>
<dbReference type="InterPro" id="IPR002110">
    <property type="entry name" value="Ankyrin_rpt"/>
</dbReference>
<dbReference type="InterPro" id="IPR036770">
    <property type="entry name" value="Ankyrin_rpt-contain_sf"/>
</dbReference>
<dbReference type="GO" id="GO:0005634">
    <property type="term" value="C:nucleus"/>
    <property type="evidence" value="ECO:0007669"/>
    <property type="project" value="TreeGrafter"/>
</dbReference>
<name>A0AA88Y636_PINIB</name>
<dbReference type="PANTHER" id="PTHR24201:SF16">
    <property type="entry name" value="ANKYRIN-1-LIKE-RELATED"/>
    <property type="match status" value="1"/>
</dbReference>
<feature type="domain" description="SOCS box" evidence="4">
    <location>
        <begin position="277"/>
        <end position="325"/>
    </location>
</feature>
<sequence>INFYSEVYTDNDVDYVKKQLASNLSANHVFEDKRSVLDVAVNERKYEIVAILLKNRCNPNLIQGRMLTPGEKESDEINLEKSCMYPCLVREDVDMTSLLVQGGFDVNLRDTRQCSSLWHAVDSGNLEIVQAILKSRNVNVNLPDMTKLRPLHVACLHGHYDIVKCLLQRKAIVDAKQIRDLTPLILACKAGCYRTVQSLLAHYANPNHQSSTGISPLYTVLHNHRMQRNPKIIALLLAAGARVNPNLLFVWRFSENLEVFEDMKNLHNVLKHESESPKSLKCSCGKMIRKLLYQNRLFTMRYCDIERQVKSLQLPTSLQDYILLKIV</sequence>
<accession>A0AA88Y636</accession>
<evidence type="ECO:0000313" key="6">
    <source>
        <dbReference type="Proteomes" id="UP001186944"/>
    </source>
</evidence>
<dbReference type="InterPro" id="IPR001496">
    <property type="entry name" value="SOCS_box"/>
</dbReference>
<dbReference type="EMBL" id="VSWD01000007">
    <property type="protein sequence ID" value="KAK3098601.1"/>
    <property type="molecule type" value="Genomic_DNA"/>
</dbReference>
<dbReference type="SMART" id="SM00969">
    <property type="entry name" value="SOCS_box"/>
    <property type="match status" value="1"/>
</dbReference>
<comment type="caution">
    <text evidence="5">The sequence shown here is derived from an EMBL/GenBank/DDBJ whole genome shotgun (WGS) entry which is preliminary data.</text>
</comment>
<dbReference type="SMART" id="SM00248">
    <property type="entry name" value="ANK"/>
    <property type="match status" value="6"/>
</dbReference>
<dbReference type="Pfam" id="PF00023">
    <property type="entry name" value="Ank"/>
    <property type="match status" value="1"/>
</dbReference>
<dbReference type="Pfam" id="PF07525">
    <property type="entry name" value="SOCS_box"/>
    <property type="match status" value="1"/>
</dbReference>
<proteinExistence type="predicted"/>
<evidence type="ECO:0000256" key="2">
    <source>
        <dbReference type="ARBA" id="ARBA00023043"/>
    </source>
</evidence>